<name>A0ABN9RW75_9DINO</name>
<feature type="non-terminal residue" evidence="2">
    <location>
        <position position="1"/>
    </location>
</feature>
<keyword evidence="3" id="KW-1185">Reference proteome</keyword>
<dbReference type="Proteomes" id="UP001189429">
    <property type="component" value="Unassembled WGS sequence"/>
</dbReference>
<accession>A0ABN9RW75</accession>
<gene>
    <name evidence="2" type="ORF">PCOR1329_LOCUS23679</name>
</gene>
<evidence type="ECO:0000313" key="3">
    <source>
        <dbReference type="Proteomes" id="UP001189429"/>
    </source>
</evidence>
<feature type="compositionally biased region" description="Polar residues" evidence="1">
    <location>
        <begin position="15"/>
        <end position="28"/>
    </location>
</feature>
<comment type="caution">
    <text evidence="2">The sequence shown here is derived from an EMBL/GenBank/DDBJ whole genome shotgun (WGS) entry which is preliminary data.</text>
</comment>
<evidence type="ECO:0000313" key="2">
    <source>
        <dbReference type="EMBL" id="CAK0822745.1"/>
    </source>
</evidence>
<sequence>LFEEIEAELGKQPAFQISASGRKSTQAGRSEWSRHEKSDGMPAHAGQAGTLRPCEFDQMAVVPAGAFSWFSVDLMRFQKEVQNIKFHASEFTAGLKEMEAMVAESIIGHTRDTDIRFGTVRWFEQCLQDTSAKLEWTEAKIHGLFDAGSHMKGMDQGVGHAMGAGISESVSEHWHWPFDGGIKPQPIAKT</sequence>
<evidence type="ECO:0000256" key="1">
    <source>
        <dbReference type="SAM" id="MobiDB-lite"/>
    </source>
</evidence>
<proteinExistence type="predicted"/>
<organism evidence="2 3">
    <name type="scientific">Prorocentrum cordatum</name>
    <dbReference type="NCBI Taxonomy" id="2364126"/>
    <lineage>
        <taxon>Eukaryota</taxon>
        <taxon>Sar</taxon>
        <taxon>Alveolata</taxon>
        <taxon>Dinophyceae</taxon>
        <taxon>Prorocentrales</taxon>
        <taxon>Prorocentraceae</taxon>
        <taxon>Prorocentrum</taxon>
    </lineage>
</organism>
<reference evidence="2" key="1">
    <citation type="submission" date="2023-10" db="EMBL/GenBank/DDBJ databases">
        <authorList>
            <person name="Chen Y."/>
            <person name="Shah S."/>
            <person name="Dougan E. K."/>
            <person name="Thang M."/>
            <person name="Chan C."/>
        </authorList>
    </citation>
    <scope>NUCLEOTIDE SEQUENCE [LARGE SCALE GENOMIC DNA]</scope>
</reference>
<dbReference type="EMBL" id="CAUYUJ010008056">
    <property type="protein sequence ID" value="CAK0822745.1"/>
    <property type="molecule type" value="Genomic_DNA"/>
</dbReference>
<feature type="non-terminal residue" evidence="2">
    <location>
        <position position="190"/>
    </location>
</feature>
<protein>
    <submittedName>
        <fullName evidence="2">Uncharacterized protein</fullName>
    </submittedName>
</protein>
<feature type="region of interest" description="Disordered" evidence="1">
    <location>
        <begin position="7"/>
        <end position="48"/>
    </location>
</feature>